<dbReference type="PANTHER" id="PTHR33744">
    <property type="entry name" value="CARBOHYDRATE DIACID REGULATOR"/>
    <property type="match status" value="1"/>
</dbReference>
<accession>A0A1M6ENK1</accession>
<evidence type="ECO:0000313" key="3">
    <source>
        <dbReference type="Proteomes" id="UP000184080"/>
    </source>
</evidence>
<evidence type="ECO:0000259" key="1">
    <source>
        <dbReference type="Pfam" id="PF13556"/>
    </source>
</evidence>
<dbReference type="Pfam" id="PF13556">
    <property type="entry name" value="HTH_30"/>
    <property type="match status" value="1"/>
</dbReference>
<gene>
    <name evidence="2" type="ORF">SAMN05444401_1630</name>
</gene>
<feature type="domain" description="PucR C-terminal helix-turn-helix" evidence="1">
    <location>
        <begin position="253"/>
        <end position="308"/>
    </location>
</feature>
<reference evidence="2 3" key="1">
    <citation type="submission" date="2016-11" db="EMBL/GenBank/DDBJ databases">
        <authorList>
            <person name="Jaros S."/>
            <person name="Januszkiewicz K."/>
            <person name="Wedrychowicz H."/>
        </authorList>
    </citation>
    <scope>NUCLEOTIDE SEQUENCE [LARGE SCALE GENOMIC DNA]</scope>
    <source>
        <strain evidence="2 3">DSM 21864</strain>
    </source>
</reference>
<dbReference type="InterPro" id="IPR042070">
    <property type="entry name" value="PucR_C-HTH_sf"/>
</dbReference>
<dbReference type="AlphaFoldDB" id="A0A1M6ENK1"/>
<dbReference type="SUPFAM" id="SSF46689">
    <property type="entry name" value="Homeodomain-like"/>
    <property type="match status" value="1"/>
</dbReference>
<dbReference type="EMBL" id="FQZO01000002">
    <property type="protein sequence ID" value="SHI86830.1"/>
    <property type="molecule type" value="Genomic_DNA"/>
</dbReference>
<proteinExistence type="predicted"/>
<dbReference type="PANTHER" id="PTHR33744:SF16">
    <property type="entry name" value="CARBOHYDRATE DIACID REGULATOR"/>
    <property type="match status" value="1"/>
</dbReference>
<sequence length="314" mass="36009">MYNFNGFLQELSSETGIKFNLISQEGMEMFNSLEGIKASQCITTQISLGKQSARLITEIENEKCTSLLKYTIERKYNELYYLKEQLIIDILEGTGVATEVVDNTLPFLLKEATLFLISVEGSLYEALNALKQLYDEESAVTIIYRDSLLMIGSFEEVDEHAKSIKESITSDLFSKCYISYANVPKGTCNLKSAYEDAKECLVIGKKYDIKDQIFDSESMIFEKAVYNISPKAKKELLDRFQSKFSSFDQDIINTIEEFVRCGLNISEAAKKLYIHRNTLIYRLDKISKDTGYDIRDFKQAAIFIIAFLIWKESR</sequence>
<dbReference type="InterPro" id="IPR025736">
    <property type="entry name" value="PucR_C-HTH_dom"/>
</dbReference>
<name>A0A1M6ENK1_9CLOT</name>
<dbReference type="Proteomes" id="UP000184080">
    <property type="component" value="Unassembled WGS sequence"/>
</dbReference>
<dbReference type="STRING" id="1121298.SAMN05444401_1630"/>
<organism evidence="2 3">
    <name type="scientific">Clostridium amylolyticum</name>
    <dbReference type="NCBI Taxonomy" id="1121298"/>
    <lineage>
        <taxon>Bacteria</taxon>
        <taxon>Bacillati</taxon>
        <taxon>Bacillota</taxon>
        <taxon>Clostridia</taxon>
        <taxon>Eubacteriales</taxon>
        <taxon>Clostridiaceae</taxon>
        <taxon>Clostridium</taxon>
    </lineage>
</organism>
<evidence type="ECO:0000313" key="2">
    <source>
        <dbReference type="EMBL" id="SHI86830.1"/>
    </source>
</evidence>
<protein>
    <submittedName>
        <fullName evidence="2">PucR C-terminal helix-turn-helix domain-containing protein</fullName>
    </submittedName>
</protein>
<dbReference type="OrthoDB" id="9792148at2"/>
<keyword evidence="3" id="KW-1185">Reference proteome</keyword>
<dbReference type="Gene3D" id="1.10.10.2840">
    <property type="entry name" value="PucR C-terminal helix-turn-helix domain"/>
    <property type="match status" value="1"/>
</dbReference>
<dbReference type="InterPro" id="IPR051448">
    <property type="entry name" value="CdaR-like_regulators"/>
</dbReference>
<dbReference type="InterPro" id="IPR009057">
    <property type="entry name" value="Homeodomain-like_sf"/>
</dbReference>
<dbReference type="RefSeq" id="WP_073005389.1">
    <property type="nucleotide sequence ID" value="NZ_FQZO01000002.1"/>
</dbReference>